<reference evidence="2 3" key="1">
    <citation type="submission" date="2024-09" db="EMBL/GenBank/DDBJ databases">
        <authorList>
            <person name="Sun Q."/>
            <person name="Mori K."/>
        </authorList>
    </citation>
    <scope>NUCLEOTIDE SEQUENCE [LARGE SCALE GENOMIC DNA]</scope>
    <source>
        <strain evidence="2 3">NCAIM B.02529</strain>
    </source>
</reference>
<protein>
    <submittedName>
        <fullName evidence="2">Sugar ABC transporter permease</fullName>
    </submittedName>
</protein>
<dbReference type="RefSeq" id="WP_377349436.1">
    <property type="nucleotide sequence ID" value="NZ_JBHLTP010000012.1"/>
</dbReference>
<feature type="transmembrane region" description="Helical" evidence="1">
    <location>
        <begin position="50"/>
        <end position="72"/>
    </location>
</feature>
<name>A0ABV6LR61_9BACI</name>
<keyword evidence="1" id="KW-1133">Transmembrane helix</keyword>
<keyword evidence="1" id="KW-0472">Membrane</keyword>
<keyword evidence="1" id="KW-0812">Transmembrane</keyword>
<evidence type="ECO:0000256" key="1">
    <source>
        <dbReference type="SAM" id="Phobius"/>
    </source>
</evidence>
<comment type="caution">
    <text evidence="2">The sequence shown here is derived from an EMBL/GenBank/DDBJ whole genome shotgun (WGS) entry which is preliminary data.</text>
</comment>
<accession>A0ABV6LR61</accession>
<evidence type="ECO:0000313" key="2">
    <source>
        <dbReference type="EMBL" id="MFC0524900.1"/>
    </source>
</evidence>
<sequence>MKNPWISGFLSILLPGLGQFYLGKTALGIIFLIGYIACLVMSGLPQIELTINGVFGIAAVIIWLISVMHAIIQARKGKSQFRF</sequence>
<evidence type="ECO:0000313" key="3">
    <source>
        <dbReference type="Proteomes" id="UP001589836"/>
    </source>
</evidence>
<dbReference type="EMBL" id="JBHLTP010000012">
    <property type="protein sequence ID" value="MFC0524900.1"/>
    <property type="molecule type" value="Genomic_DNA"/>
</dbReference>
<gene>
    <name evidence="2" type="ORF">ACFFGV_15075</name>
</gene>
<feature type="transmembrane region" description="Helical" evidence="1">
    <location>
        <begin position="21"/>
        <end position="44"/>
    </location>
</feature>
<dbReference type="Proteomes" id="UP001589836">
    <property type="component" value="Unassembled WGS sequence"/>
</dbReference>
<keyword evidence="3" id="KW-1185">Reference proteome</keyword>
<proteinExistence type="predicted"/>
<organism evidence="2 3">
    <name type="scientific">Pontibacillus salicampi</name>
    <dbReference type="NCBI Taxonomy" id="1449801"/>
    <lineage>
        <taxon>Bacteria</taxon>
        <taxon>Bacillati</taxon>
        <taxon>Bacillota</taxon>
        <taxon>Bacilli</taxon>
        <taxon>Bacillales</taxon>
        <taxon>Bacillaceae</taxon>
        <taxon>Pontibacillus</taxon>
    </lineage>
</organism>